<dbReference type="CDD" id="cd08662">
    <property type="entry name" value="M13"/>
    <property type="match status" value="1"/>
</dbReference>
<proteinExistence type="inferred from homology"/>
<dbReference type="GO" id="GO:0046872">
    <property type="term" value="F:metal ion binding"/>
    <property type="evidence" value="ECO:0007669"/>
    <property type="project" value="UniProtKB-KW"/>
</dbReference>
<keyword evidence="7" id="KW-0482">Metalloprotease</keyword>
<dbReference type="InterPro" id="IPR042089">
    <property type="entry name" value="Peptidase_M13_dom_2"/>
</dbReference>
<dbReference type="Pfam" id="PF01431">
    <property type="entry name" value="Peptidase_M13"/>
    <property type="match status" value="1"/>
</dbReference>
<dbReference type="PRINTS" id="PR00786">
    <property type="entry name" value="NEPRILYSIN"/>
</dbReference>
<keyword evidence="8" id="KW-1133">Transmembrane helix</keyword>
<keyword evidence="12" id="KW-1185">Reference proteome</keyword>
<dbReference type="Gene3D" id="3.40.390.10">
    <property type="entry name" value="Collagenase (Catalytic Domain)"/>
    <property type="match status" value="1"/>
</dbReference>
<evidence type="ECO:0000256" key="8">
    <source>
        <dbReference type="SAM" id="Phobius"/>
    </source>
</evidence>
<keyword evidence="8" id="KW-0812">Transmembrane</keyword>
<comment type="similarity">
    <text evidence="2">Belongs to the peptidase M13 family.</text>
</comment>
<dbReference type="EMBL" id="JARKHS020029356">
    <property type="protein sequence ID" value="KAK8763381.1"/>
    <property type="molecule type" value="Genomic_DNA"/>
</dbReference>
<dbReference type="PANTHER" id="PTHR11733:SF241">
    <property type="entry name" value="GH26575P-RELATED"/>
    <property type="match status" value="1"/>
</dbReference>
<dbReference type="Gene3D" id="1.10.1380.10">
    <property type="entry name" value="Neutral endopeptidase , domain2"/>
    <property type="match status" value="1"/>
</dbReference>
<dbReference type="SUPFAM" id="SSF55486">
    <property type="entry name" value="Metalloproteases ('zincins'), catalytic domain"/>
    <property type="match status" value="1"/>
</dbReference>
<feature type="domain" description="Peptidase M13 C-terminal" evidence="9">
    <location>
        <begin position="528"/>
        <end position="715"/>
    </location>
</feature>
<keyword evidence="4" id="KW-0479">Metal-binding</keyword>
<dbReference type="InterPro" id="IPR008753">
    <property type="entry name" value="Peptidase_M13_N"/>
</dbReference>
<evidence type="ECO:0000313" key="12">
    <source>
        <dbReference type="Proteomes" id="UP001321473"/>
    </source>
</evidence>
<evidence type="ECO:0000313" key="11">
    <source>
        <dbReference type="EMBL" id="KAK8763381.1"/>
    </source>
</evidence>
<dbReference type="InterPro" id="IPR000718">
    <property type="entry name" value="Peptidase_M13"/>
</dbReference>
<sequence>MREARSHRFPEPRLKQHYSHVSFFHGAWPPGRSFCPMKTTPEIHLVILLGLLYAGMWYIVDQASLMAFPWCDHPTHCFDYTEELAASVDSSVDPCDNLFEHVCGRWDRNHPIPFGSSQFFLLQQRLLNVILRTLERPPLHPLPVVRTSVLAFQSCLSVYKERRDDTKVLFDLFKGFKSEWPSLSLPSDFDAMDFLLGLSLDYDLPTPFVLRLEPYLKTDKRYGLSLYLVIESDERGKIKKFDAQAIAKCMPRIAPMLESSDVSVMAERISKVRTDINSVIDALFSTARITRHYRTVKLLANDTASYATLDTWLKVINKHLPQDRQIGEGEDVLIFNNTGYILRETLARTKRSRYVDLVLFAGWNILASRHAAVSHALTDCFGEINIHAALSCVNFVDEVAAFAMTRLVVDTLGLSSAVQTTQMTWAAVRKATRNSFSKLTWIDGQTAAGAEDHVDNLKPLVPFPAHLNTSVDLEAFHDYLPTLSSKPFIEWLLIALNKRSKKYKRLLREGATSDVHRDDLPYSSTLVNAYYLPLTHLMIIPAAIMGPPFLLPKEPFAVNFGAIGKVLGHELTHSFDPLFSDLTRTGEVATWWGDQSLINFTARLDCVEQQVAIYTADKKHAKNALSETFADTAGVEKARLALDTLSDGPGILGYSRDQLFYVAGCFEFCNDAGYEQGAIYPAFALRCNLPVSNQKRFAEAFKCAEGAALNLPERCTFH</sequence>
<name>A0AAQ4DLP1_AMBAM</name>
<evidence type="ECO:0000256" key="4">
    <source>
        <dbReference type="ARBA" id="ARBA00022723"/>
    </source>
</evidence>
<dbReference type="Pfam" id="PF05649">
    <property type="entry name" value="Peptidase_M13_N"/>
    <property type="match status" value="1"/>
</dbReference>
<keyword evidence="3" id="KW-0645">Protease</keyword>
<evidence type="ECO:0000256" key="7">
    <source>
        <dbReference type="ARBA" id="ARBA00023049"/>
    </source>
</evidence>
<feature type="transmembrane region" description="Helical" evidence="8">
    <location>
        <begin position="43"/>
        <end position="60"/>
    </location>
</feature>
<dbReference type="GO" id="GO:0005886">
    <property type="term" value="C:plasma membrane"/>
    <property type="evidence" value="ECO:0007669"/>
    <property type="project" value="TreeGrafter"/>
</dbReference>
<keyword evidence="5" id="KW-0378">Hydrolase</keyword>
<dbReference type="PROSITE" id="PS51885">
    <property type="entry name" value="NEPRILYSIN"/>
    <property type="match status" value="1"/>
</dbReference>
<dbReference type="Proteomes" id="UP001321473">
    <property type="component" value="Unassembled WGS sequence"/>
</dbReference>
<dbReference type="GO" id="GO:0004222">
    <property type="term" value="F:metalloendopeptidase activity"/>
    <property type="evidence" value="ECO:0007669"/>
    <property type="project" value="InterPro"/>
</dbReference>
<dbReference type="InterPro" id="IPR018497">
    <property type="entry name" value="Peptidase_M13_C"/>
</dbReference>
<evidence type="ECO:0000259" key="9">
    <source>
        <dbReference type="Pfam" id="PF01431"/>
    </source>
</evidence>
<dbReference type="InterPro" id="IPR024079">
    <property type="entry name" value="MetalloPept_cat_dom_sf"/>
</dbReference>
<dbReference type="GO" id="GO:0016485">
    <property type="term" value="P:protein processing"/>
    <property type="evidence" value="ECO:0007669"/>
    <property type="project" value="TreeGrafter"/>
</dbReference>
<accession>A0AAQ4DLP1</accession>
<gene>
    <name evidence="11" type="ORF">V5799_034009</name>
</gene>
<feature type="domain" description="Peptidase M13 N-terminal" evidence="10">
    <location>
        <begin position="94"/>
        <end position="464"/>
    </location>
</feature>
<comment type="caution">
    <text evidence="11">The sequence shown here is derived from an EMBL/GenBank/DDBJ whole genome shotgun (WGS) entry which is preliminary data.</text>
</comment>
<keyword evidence="8" id="KW-0472">Membrane</keyword>
<dbReference type="PANTHER" id="PTHR11733">
    <property type="entry name" value="ZINC METALLOPROTEASE FAMILY M13 NEPRILYSIN-RELATED"/>
    <property type="match status" value="1"/>
</dbReference>
<evidence type="ECO:0000256" key="3">
    <source>
        <dbReference type="ARBA" id="ARBA00022670"/>
    </source>
</evidence>
<comment type="cofactor">
    <cofactor evidence="1">
        <name>Zn(2+)</name>
        <dbReference type="ChEBI" id="CHEBI:29105"/>
    </cofactor>
</comment>
<protein>
    <recommendedName>
        <fullName evidence="13">M13 family peptidase</fullName>
    </recommendedName>
</protein>
<evidence type="ECO:0000259" key="10">
    <source>
        <dbReference type="Pfam" id="PF05649"/>
    </source>
</evidence>
<reference evidence="11 12" key="1">
    <citation type="journal article" date="2023" name="Arcadia Sci">
        <title>De novo assembly of a long-read Amblyomma americanum tick genome.</title>
        <authorList>
            <person name="Chou S."/>
            <person name="Poskanzer K.E."/>
            <person name="Rollins M."/>
            <person name="Thuy-Boun P.S."/>
        </authorList>
    </citation>
    <scope>NUCLEOTIDE SEQUENCE [LARGE SCALE GENOMIC DNA]</scope>
    <source>
        <strain evidence="11">F_SG_1</strain>
        <tissue evidence="11">Salivary glands</tissue>
    </source>
</reference>
<evidence type="ECO:0008006" key="13">
    <source>
        <dbReference type="Google" id="ProtNLM"/>
    </source>
</evidence>
<dbReference type="AlphaFoldDB" id="A0AAQ4DLP1"/>
<evidence type="ECO:0000256" key="5">
    <source>
        <dbReference type="ARBA" id="ARBA00022801"/>
    </source>
</evidence>
<organism evidence="11 12">
    <name type="scientific">Amblyomma americanum</name>
    <name type="common">Lone star tick</name>
    <dbReference type="NCBI Taxonomy" id="6943"/>
    <lineage>
        <taxon>Eukaryota</taxon>
        <taxon>Metazoa</taxon>
        <taxon>Ecdysozoa</taxon>
        <taxon>Arthropoda</taxon>
        <taxon>Chelicerata</taxon>
        <taxon>Arachnida</taxon>
        <taxon>Acari</taxon>
        <taxon>Parasitiformes</taxon>
        <taxon>Ixodida</taxon>
        <taxon>Ixodoidea</taxon>
        <taxon>Ixodidae</taxon>
        <taxon>Amblyomminae</taxon>
        <taxon>Amblyomma</taxon>
    </lineage>
</organism>
<evidence type="ECO:0000256" key="2">
    <source>
        <dbReference type="ARBA" id="ARBA00007357"/>
    </source>
</evidence>
<evidence type="ECO:0000256" key="6">
    <source>
        <dbReference type="ARBA" id="ARBA00022833"/>
    </source>
</evidence>
<evidence type="ECO:0000256" key="1">
    <source>
        <dbReference type="ARBA" id="ARBA00001947"/>
    </source>
</evidence>
<keyword evidence="6" id="KW-0862">Zinc</keyword>